<evidence type="ECO:0000313" key="2">
    <source>
        <dbReference type="EMBL" id="KAK7001503.1"/>
    </source>
</evidence>
<feature type="domain" description="Flavoprotein" evidence="1">
    <location>
        <begin position="10"/>
        <end position="121"/>
    </location>
</feature>
<sequence>MSLSRQSQLEILLVICGAGPLKDVTSLISQLNARGWIVQALATPSAVDMGLSLNDLRQQTGRAVVTSPSIPRITSSPNVILVAPATVNTISKLALDIRDTYAGGVLGQAVAAKIPMIILPSIKKVDLERAVFRNHIKSLRREGVKVLLGGSDGIHPTNASSKDGPIPPFPWHLAVEAVAASTNMQERNPRRADLSYLIGPFYFLF</sequence>
<dbReference type="InterPro" id="IPR036551">
    <property type="entry name" value="Flavin_trans-like"/>
</dbReference>
<dbReference type="InterPro" id="IPR003382">
    <property type="entry name" value="Flavoprotein"/>
</dbReference>
<gene>
    <name evidence="2" type="ORF">R3P38DRAFT_3049456</name>
</gene>
<evidence type="ECO:0000259" key="1">
    <source>
        <dbReference type="Pfam" id="PF02441"/>
    </source>
</evidence>
<name>A0AAW0A6N6_9AGAR</name>
<dbReference type="AlphaFoldDB" id="A0AAW0A6N6"/>
<reference evidence="2 3" key="1">
    <citation type="journal article" date="2024" name="J Genomics">
        <title>Draft genome sequencing and assembly of Favolaschia claudopus CIRM-BRFM 2984 isolated from oak limbs.</title>
        <authorList>
            <person name="Navarro D."/>
            <person name="Drula E."/>
            <person name="Chaduli D."/>
            <person name="Cazenave R."/>
            <person name="Ahrendt S."/>
            <person name="Wang J."/>
            <person name="Lipzen A."/>
            <person name="Daum C."/>
            <person name="Barry K."/>
            <person name="Grigoriev I.V."/>
            <person name="Favel A."/>
            <person name="Rosso M.N."/>
            <person name="Martin F."/>
        </authorList>
    </citation>
    <scope>NUCLEOTIDE SEQUENCE [LARGE SCALE GENOMIC DNA]</scope>
    <source>
        <strain evidence="2 3">CIRM-BRFM 2984</strain>
    </source>
</reference>
<proteinExistence type="predicted"/>
<organism evidence="2 3">
    <name type="scientific">Favolaschia claudopus</name>
    <dbReference type="NCBI Taxonomy" id="2862362"/>
    <lineage>
        <taxon>Eukaryota</taxon>
        <taxon>Fungi</taxon>
        <taxon>Dikarya</taxon>
        <taxon>Basidiomycota</taxon>
        <taxon>Agaricomycotina</taxon>
        <taxon>Agaricomycetes</taxon>
        <taxon>Agaricomycetidae</taxon>
        <taxon>Agaricales</taxon>
        <taxon>Marasmiineae</taxon>
        <taxon>Mycenaceae</taxon>
        <taxon>Favolaschia</taxon>
    </lineage>
</organism>
<dbReference type="SUPFAM" id="SSF52507">
    <property type="entry name" value="Homo-oligomeric flavin-containing Cys decarboxylases, HFCD"/>
    <property type="match status" value="1"/>
</dbReference>
<dbReference type="Gene3D" id="3.40.50.1950">
    <property type="entry name" value="Flavin prenyltransferase-like"/>
    <property type="match status" value="1"/>
</dbReference>
<evidence type="ECO:0000313" key="3">
    <source>
        <dbReference type="Proteomes" id="UP001362999"/>
    </source>
</evidence>
<dbReference type="GO" id="GO:0003824">
    <property type="term" value="F:catalytic activity"/>
    <property type="evidence" value="ECO:0007669"/>
    <property type="project" value="InterPro"/>
</dbReference>
<protein>
    <submittedName>
        <fullName evidence="2">Flavoprotein</fullName>
    </submittedName>
</protein>
<dbReference type="Pfam" id="PF02441">
    <property type="entry name" value="Flavoprotein"/>
    <property type="match status" value="1"/>
</dbReference>
<comment type="caution">
    <text evidence="2">The sequence shown here is derived from an EMBL/GenBank/DDBJ whole genome shotgun (WGS) entry which is preliminary data.</text>
</comment>
<keyword evidence="3" id="KW-1185">Reference proteome</keyword>
<dbReference type="Proteomes" id="UP001362999">
    <property type="component" value="Unassembled WGS sequence"/>
</dbReference>
<dbReference type="EMBL" id="JAWWNJ010000083">
    <property type="protein sequence ID" value="KAK7001503.1"/>
    <property type="molecule type" value="Genomic_DNA"/>
</dbReference>
<accession>A0AAW0A6N6</accession>